<evidence type="ECO:0000256" key="5">
    <source>
        <dbReference type="ARBA" id="ARBA00022692"/>
    </source>
</evidence>
<keyword evidence="5 10" id="KW-0812">Transmembrane</keyword>
<evidence type="ECO:0000256" key="6">
    <source>
        <dbReference type="ARBA" id="ARBA00022927"/>
    </source>
</evidence>
<feature type="transmembrane region" description="Helical" evidence="10">
    <location>
        <begin position="25"/>
        <end position="44"/>
    </location>
</feature>
<evidence type="ECO:0000256" key="10">
    <source>
        <dbReference type="RuleBase" id="RU365087"/>
    </source>
</evidence>
<evidence type="ECO:0000256" key="8">
    <source>
        <dbReference type="ARBA" id="ARBA00023010"/>
    </source>
</evidence>
<keyword evidence="13" id="KW-1185">Reference proteome</keyword>
<dbReference type="GO" id="GO:0009306">
    <property type="term" value="P:protein secretion"/>
    <property type="evidence" value="ECO:0007669"/>
    <property type="project" value="UniProtKB-UniRule"/>
</dbReference>
<keyword evidence="9 10" id="KW-0472">Membrane</keyword>
<dbReference type="AlphaFoldDB" id="A0A1T4W2K2"/>
<proteinExistence type="inferred from homology"/>
<dbReference type="InterPro" id="IPR004692">
    <property type="entry name" value="SecG"/>
</dbReference>
<dbReference type="Proteomes" id="UP000189733">
    <property type="component" value="Unassembled WGS sequence"/>
</dbReference>
<sequence length="86" mass="8741">MGVIFGGGSSTVFGSSGAGSLLTKLTGFLAAIFLITSLLYNVLISSTPGDETIMTDIPAVTQPAPVEQKAPVTDDIPTAKESEPAK</sequence>
<organism evidence="12 13">
    <name type="scientific">Desulfobaculum bizertense DSM 18034</name>
    <dbReference type="NCBI Taxonomy" id="1121442"/>
    <lineage>
        <taxon>Bacteria</taxon>
        <taxon>Pseudomonadati</taxon>
        <taxon>Thermodesulfobacteriota</taxon>
        <taxon>Desulfovibrionia</taxon>
        <taxon>Desulfovibrionales</taxon>
        <taxon>Desulfovibrionaceae</taxon>
        <taxon>Desulfobaculum</taxon>
    </lineage>
</organism>
<gene>
    <name evidence="12" type="ORF">SAMN02745702_01495</name>
</gene>
<comment type="function">
    <text evidence="10">Involved in protein export. Participates in an early event of protein translocation.</text>
</comment>
<dbReference type="GO" id="GO:0043952">
    <property type="term" value="P:protein transport by the Sec complex"/>
    <property type="evidence" value="ECO:0007669"/>
    <property type="project" value="TreeGrafter"/>
</dbReference>
<keyword evidence="4 10" id="KW-1003">Cell membrane</keyword>
<evidence type="ECO:0000256" key="2">
    <source>
        <dbReference type="ARBA" id="ARBA00008445"/>
    </source>
</evidence>
<evidence type="ECO:0000256" key="11">
    <source>
        <dbReference type="SAM" id="MobiDB-lite"/>
    </source>
</evidence>
<protein>
    <recommendedName>
        <fullName evidence="10">Protein-export membrane protein SecG</fullName>
    </recommendedName>
</protein>
<comment type="caution">
    <text evidence="10">Lacks conserved residue(s) required for the propagation of feature annotation.</text>
</comment>
<comment type="subcellular location">
    <subcellularLocation>
        <location evidence="1 10">Cell membrane</location>
        <topology evidence="1 10">Multi-pass membrane protein</topology>
    </subcellularLocation>
</comment>
<feature type="region of interest" description="Disordered" evidence="11">
    <location>
        <begin position="64"/>
        <end position="86"/>
    </location>
</feature>
<dbReference type="PRINTS" id="PR01651">
    <property type="entry name" value="SECGEXPORT"/>
</dbReference>
<evidence type="ECO:0000256" key="1">
    <source>
        <dbReference type="ARBA" id="ARBA00004651"/>
    </source>
</evidence>
<evidence type="ECO:0000313" key="12">
    <source>
        <dbReference type="EMBL" id="SKA71490.1"/>
    </source>
</evidence>
<evidence type="ECO:0000256" key="7">
    <source>
        <dbReference type="ARBA" id="ARBA00022989"/>
    </source>
</evidence>
<dbReference type="STRING" id="1121442.SAMN02745702_01495"/>
<keyword evidence="6 10" id="KW-0653">Protein transport</keyword>
<evidence type="ECO:0000313" key="13">
    <source>
        <dbReference type="Proteomes" id="UP000189733"/>
    </source>
</evidence>
<dbReference type="GO" id="GO:0005886">
    <property type="term" value="C:plasma membrane"/>
    <property type="evidence" value="ECO:0007669"/>
    <property type="project" value="UniProtKB-SubCell"/>
</dbReference>
<dbReference type="PANTHER" id="PTHR34182">
    <property type="entry name" value="PROTEIN-EXPORT MEMBRANE PROTEIN SECG"/>
    <property type="match status" value="1"/>
</dbReference>
<name>A0A1T4W2K2_9BACT</name>
<dbReference type="NCBIfam" id="TIGR00810">
    <property type="entry name" value="secG"/>
    <property type="match status" value="1"/>
</dbReference>
<evidence type="ECO:0000256" key="4">
    <source>
        <dbReference type="ARBA" id="ARBA00022475"/>
    </source>
</evidence>
<dbReference type="GO" id="GO:0015450">
    <property type="term" value="F:protein-transporting ATPase activity"/>
    <property type="evidence" value="ECO:0007669"/>
    <property type="project" value="UniProtKB-UniRule"/>
</dbReference>
<dbReference type="PANTHER" id="PTHR34182:SF1">
    <property type="entry name" value="PROTEIN-EXPORT MEMBRANE PROTEIN SECG"/>
    <property type="match status" value="1"/>
</dbReference>
<dbReference type="Pfam" id="PF03840">
    <property type="entry name" value="SecG"/>
    <property type="match status" value="1"/>
</dbReference>
<evidence type="ECO:0000256" key="9">
    <source>
        <dbReference type="ARBA" id="ARBA00023136"/>
    </source>
</evidence>
<keyword evidence="3 10" id="KW-0813">Transport</keyword>
<feature type="compositionally biased region" description="Basic and acidic residues" evidence="11">
    <location>
        <begin position="77"/>
        <end position="86"/>
    </location>
</feature>
<accession>A0A1T4W2K2</accession>
<dbReference type="GO" id="GO:0065002">
    <property type="term" value="P:intracellular protein transmembrane transport"/>
    <property type="evidence" value="ECO:0007669"/>
    <property type="project" value="TreeGrafter"/>
</dbReference>
<reference evidence="12 13" key="1">
    <citation type="submission" date="2017-02" db="EMBL/GenBank/DDBJ databases">
        <authorList>
            <person name="Peterson S.W."/>
        </authorList>
    </citation>
    <scope>NUCLEOTIDE SEQUENCE [LARGE SCALE GENOMIC DNA]</scope>
    <source>
        <strain evidence="12 13">DSM 18034</strain>
    </source>
</reference>
<dbReference type="EMBL" id="FUYA01000004">
    <property type="protein sequence ID" value="SKA71490.1"/>
    <property type="molecule type" value="Genomic_DNA"/>
</dbReference>
<evidence type="ECO:0000256" key="3">
    <source>
        <dbReference type="ARBA" id="ARBA00022448"/>
    </source>
</evidence>
<keyword evidence="7 10" id="KW-1133">Transmembrane helix</keyword>
<comment type="similarity">
    <text evidence="2 10">Belongs to the SecG family.</text>
</comment>
<keyword evidence="8 10" id="KW-0811">Translocation</keyword>